<sequence length="57" mass="6309">DLSLRVTVAESTEDGRGENVGHVIIGPEASGMGITHWNQMLATLRKPVSMWHPLRRT</sequence>
<dbReference type="InterPro" id="IPR035892">
    <property type="entry name" value="C2_domain_sf"/>
</dbReference>
<comment type="caution">
    <text evidence="1">The sequence shown here is derived from an EMBL/GenBank/DDBJ whole genome shotgun (WGS) entry which is preliminary data.</text>
</comment>
<keyword evidence="2" id="KW-1185">Reference proteome</keyword>
<dbReference type="Gene3D" id="2.60.40.150">
    <property type="entry name" value="C2 domain"/>
    <property type="match status" value="1"/>
</dbReference>
<gene>
    <name evidence="1" type="ORF">M9458_050222</name>
</gene>
<accession>A0ABD0N1A0</accession>
<feature type="non-terminal residue" evidence="1">
    <location>
        <position position="1"/>
    </location>
</feature>
<dbReference type="EMBL" id="JAMKFB020000025">
    <property type="protein sequence ID" value="KAL0155959.1"/>
    <property type="molecule type" value="Genomic_DNA"/>
</dbReference>
<organism evidence="1 2">
    <name type="scientific">Cirrhinus mrigala</name>
    <name type="common">Mrigala</name>
    <dbReference type="NCBI Taxonomy" id="683832"/>
    <lineage>
        <taxon>Eukaryota</taxon>
        <taxon>Metazoa</taxon>
        <taxon>Chordata</taxon>
        <taxon>Craniata</taxon>
        <taxon>Vertebrata</taxon>
        <taxon>Euteleostomi</taxon>
        <taxon>Actinopterygii</taxon>
        <taxon>Neopterygii</taxon>
        <taxon>Teleostei</taxon>
        <taxon>Ostariophysi</taxon>
        <taxon>Cypriniformes</taxon>
        <taxon>Cyprinidae</taxon>
        <taxon>Labeoninae</taxon>
        <taxon>Labeonini</taxon>
        <taxon>Cirrhinus</taxon>
    </lineage>
</organism>
<evidence type="ECO:0000313" key="2">
    <source>
        <dbReference type="Proteomes" id="UP001529510"/>
    </source>
</evidence>
<protein>
    <recommendedName>
        <fullName evidence="3">Acyl-CoA dehydrogenase</fullName>
    </recommendedName>
</protein>
<dbReference type="Proteomes" id="UP001529510">
    <property type="component" value="Unassembled WGS sequence"/>
</dbReference>
<reference evidence="1 2" key="1">
    <citation type="submission" date="2024-05" db="EMBL/GenBank/DDBJ databases">
        <title>Genome sequencing and assembly of Indian major carp, Cirrhinus mrigala (Hamilton, 1822).</title>
        <authorList>
            <person name="Mohindra V."/>
            <person name="Chowdhury L.M."/>
            <person name="Lal K."/>
            <person name="Jena J.K."/>
        </authorList>
    </citation>
    <scope>NUCLEOTIDE SEQUENCE [LARGE SCALE GENOMIC DNA]</scope>
    <source>
        <strain evidence="1">CM1030</strain>
        <tissue evidence="1">Blood</tissue>
    </source>
</reference>
<name>A0ABD0N1A0_CIRMR</name>
<dbReference type="AlphaFoldDB" id="A0ABD0N1A0"/>
<evidence type="ECO:0000313" key="1">
    <source>
        <dbReference type="EMBL" id="KAL0155959.1"/>
    </source>
</evidence>
<evidence type="ECO:0008006" key="3">
    <source>
        <dbReference type="Google" id="ProtNLM"/>
    </source>
</evidence>
<proteinExistence type="predicted"/>